<evidence type="ECO:0000313" key="1">
    <source>
        <dbReference type="EMBL" id="AXZ46910.1"/>
    </source>
</evidence>
<proteinExistence type="predicted"/>
<dbReference type="Proteomes" id="UP000263627">
    <property type="component" value="Chromosome"/>
</dbReference>
<dbReference type="AlphaFoldDB" id="A0AB33GWG2"/>
<organism evidence="1 2">
    <name type="scientific">Citrobacter freundii</name>
    <dbReference type="NCBI Taxonomy" id="546"/>
    <lineage>
        <taxon>Bacteria</taxon>
        <taxon>Pseudomonadati</taxon>
        <taxon>Pseudomonadota</taxon>
        <taxon>Gammaproteobacteria</taxon>
        <taxon>Enterobacterales</taxon>
        <taxon>Enterobacteriaceae</taxon>
        <taxon>Citrobacter</taxon>
        <taxon>Citrobacter freundii complex</taxon>
    </lineage>
</organism>
<evidence type="ECO:0000313" key="2">
    <source>
        <dbReference type="Proteomes" id="UP000263627"/>
    </source>
</evidence>
<dbReference type="RefSeq" id="WP_061066843.1">
    <property type="nucleotide sequence ID" value="NZ_CP032184.1"/>
</dbReference>
<dbReference type="EMBL" id="CP032184">
    <property type="protein sequence ID" value="AXZ46910.1"/>
    <property type="molecule type" value="Genomic_DNA"/>
</dbReference>
<accession>A0AB33GWG2</accession>
<evidence type="ECO:0008006" key="3">
    <source>
        <dbReference type="Google" id="ProtNLM"/>
    </source>
</evidence>
<protein>
    <recommendedName>
        <fullName evidence="3">Prophage protein</fullName>
    </recommendedName>
</protein>
<name>A0AB33GWG2_CITFR</name>
<reference evidence="1 2" key="1">
    <citation type="submission" date="2018-09" db="EMBL/GenBank/DDBJ databases">
        <title>Whole genome sequencing of Citrobacter freundii AR_0116.</title>
        <authorList>
            <person name="Conlan S."/>
            <person name="Thomas P.J."/>
            <person name="Mullikin J."/>
            <person name="Frank K.M."/>
            <person name="Segre J.A."/>
        </authorList>
    </citation>
    <scope>NUCLEOTIDE SEQUENCE [LARGE SCALE GENOMIC DNA]</scope>
    <source>
        <strain evidence="1 2">AR_0116</strain>
    </source>
</reference>
<gene>
    <name evidence="1" type="ORF">AM363_08065</name>
</gene>
<sequence length="66" mass="7329">MSHEITLEQAAASAHQSEIICRLIEECPRHLTGGDISTIAALLKRLNGDVTAWLIEEMAEREEAKK</sequence>